<name>A0A238WXD8_9RHOB</name>
<keyword evidence="6" id="KW-1185">Reference proteome</keyword>
<evidence type="ECO:0000313" key="3">
    <source>
        <dbReference type="EMBL" id="SNR51011.1"/>
    </source>
</evidence>
<organism evidence="3 5">
    <name type="scientific">Paracoccus sediminis</name>
    <dbReference type="NCBI Taxonomy" id="1214787"/>
    <lineage>
        <taxon>Bacteria</taxon>
        <taxon>Pseudomonadati</taxon>
        <taxon>Pseudomonadota</taxon>
        <taxon>Alphaproteobacteria</taxon>
        <taxon>Rhodobacterales</taxon>
        <taxon>Paracoccaceae</taxon>
        <taxon>Paracoccus</taxon>
    </lineage>
</organism>
<feature type="modified residue" description="4-aspartylphosphate" evidence="1">
    <location>
        <position position="55"/>
    </location>
</feature>
<dbReference type="EMBL" id="FZNM01000006">
    <property type="protein sequence ID" value="SNR51011.1"/>
    <property type="molecule type" value="Genomic_DNA"/>
</dbReference>
<dbReference type="Proteomes" id="UP000292859">
    <property type="component" value="Unassembled WGS sequence"/>
</dbReference>
<reference evidence="5" key="1">
    <citation type="submission" date="2017-06" db="EMBL/GenBank/DDBJ databases">
        <authorList>
            <person name="Varghese N."/>
            <person name="Submissions S."/>
        </authorList>
    </citation>
    <scope>NUCLEOTIDE SEQUENCE [LARGE SCALE GENOMIC DNA]</scope>
    <source>
        <strain evidence="5">DSM 26170</strain>
    </source>
</reference>
<dbReference type="InterPro" id="IPR011006">
    <property type="entry name" value="CheY-like_superfamily"/>
</dbReference>
<keyword evidence="1" id="KW-0597">Phosphoprotein</keyword>
<dbReference type="GO" id="GO:0000160">
    <property type="term" value="P:phosphorelay signal transduction system"/>
    <property type="evidence" value="ECO:0007669"/>
    <property type="project" value="InterPro"/>
</dbReference>
<evidence type="ECO:0000313" key="5">
    <source>
        <dbReference type="Proteomes" id="UP000198409"/>
    </source>
</evidence>
<dbReference type="SUPFAM" id="SSF52172">
    <property type="entry name" value="CheY-like"/>
    <property type="match status" value="1"/>
</dbReference>
<reference evidence="3" key="2">
    <citation type="submission" date="2017-06" db="EMBL/GenBank/DDBJ databases">
        <authorList>
            <person name="Kim H.J."/>
            <person name="Triplett B.A."/>
        </authorList>
    </citation>
    <scope>NUCLEOTIDE SEQUENCE [LARGE SCALE GENOMIC DNA]</scope>
    <source>
        <strain evidence="3">DSM 26170</strain>
    </source>
</reference>
<reference evidence="4 6" key="3">
    <citation type="submission" date="2019-02" db="EMBL/GenBank/DDBJ databases">
        <authorList>
            <person name="Zhang G."/>
        </authorList>
    </citation>
    <scope>NUCLEOTIDE SEQUENCE [LARGE SCALE GENOMIC DNA]</scope>
    <source>
        <strain evidence="4 6">CMB17</strain>
    </source>
</reference>
<dbReference type="Proteomes" id="UP000198409">
    <property type="component" value="Unassembled WGS sequence"/>
</dbReference>
<feature type="domain" description="Response regulatory" evidence="2">
    <location>
        <begin position="7"/>
        <end position="115"/>
    </location>
</feature>
<proteinExistence type="predicted"/>
<accession>A0A238WXD8</accession>
<evidence type="ECO:0000313" key="4">
    <source>
        <dbReference type="EMBL" id="TBN50093.1"/>
    </source>
</evidence>
<evidence type="ECO:0000313" key="6">
    <source>
        <dbReference type="Proteomes" id="UP000292859"/>
    </source>
</evidence>
<dbReference type="InterPro" id="IPR001789">
    <property type="entry name" value="Sig_transdc_resp-reg_receiver"/>
</dbReference>
<evidence type="ECO:0000256" key="1">
    <source>
        <dbReference type="PROSITE-ProRule" id="PRU00169"/>
    </source>
</evidence>
<gene>
    <name evidence="4" type="ORF">EYF88_10760</name>
    <name evidence="3" type="ORF">SAMN06265378_106166</name>
</gene>
<dbReference type="OrthoDB" id="582170at2"/>
<dbReference type="AlphaFoldDB" id="A0A238WXD8"/>
<dbReference type="PROSITE" id="PS50110">
    <property type="entry name" value="RESPONSE_REGULATORY"/>
    <property type="match status" value="1"/>
</dbReference>
<dbReference type="Gene3D" id="3.40.50.2300">
    <property type="match status" value="1"/>
</dbReference>
<evidence type="ECO:0000259" key="2">
    <source>
        <dbReference type="PROSITE" id="PS50110"/>
    </source>
</evidence>
<sequence length="192" mass="21892">MRTDPLRILVVEDDYFLAERLARDIRANGDTVVGPFADVHEAIHRVGLVQGAILDVKIQDETSFSVADSLIHHGVPMLFLTGYHPQVVPDRFARRHIYAKPSDSAPLLHDLHEQHHKNAFQETDSIEMVVMEVIRQAKIMMPDAASAERLVEAVLLRAIAETRETRIKGEIRACLLALLDDEYRRRGRRHLH</sequence>
<dbReference type="EMBL" id="SIRL01000006">
    <property type="protein sequence ID" value="TBN50093.1"/>
    <property type="molecule type" value="Genomic_DNA"/>
</dbReference>
<dbReference type="RefSeq" id="WP_089388196.1">
    <property type="nucleotide sequence ID" value="NZ_FZNM01000006.1"/>
</dbReference>
<protein>
    <submittedName>
        <fullName evidence="3">Response regulator receiver protein</fullName>
    </submittedName>
</protein>